<dbReference type="GO" id="GO:0051707">
    <property type="term" value="P:response to other organism"/>
    <property type="evidence" value="ECO:0007669"/>
    <property type="project" value="UniProtKB-ARBA"/>
</dbReference>
<protein>
    <recommendedName>
        <fullName evidence="10">NB-ARC domain-containing protein</fullName>
    </recommendedName>
</protein>
<dbReference type="InterPro" id="IPR027417">
    <property type="entry name" value="P-loop_NTPase"/>
</dbReference>
<evidence type="ECO:0000256" key="3">
    <source>
        <dbReference type="ARBA" id="ARBA00022821"/>
    </source>
</evidence>
<dbReference type="Gene3D" id="1.10.8.430">
    <property type="entry name" value="Helical domain of apoptotic protease-activating factors"/>
    <property type="match status" value="1"/>
</dbReference>
<gene>
    <name evidence="9" type="ORF">FSB_LOCUS34184</name>
</gene>
<evidence type="ECO:0000259" key="7">
    <source>
        <dbReference type="Pfam" id="PF23559"/>
    </source>
</evidence>
<evidence type="ECO:0000259" key="8">
    <source>
        <dbReference type="Pfam" id="PF23598"/>
    </source>
</evidence>
<feature type="domain" description="Disease resistance protein winged helix" evidence="7">
    <location>
        <begin position="372"/>
        <end position="444"/>
    </location>
</feature>
<dbReference type="InterPro" id="IPR058922">
    <property type="entry name" value="WHD_DRP"/>
</dbReference>
<dbReference type="Pfam" id="PF23559">
    <property type="entry name" value="WHD_DRP"/>
    <property type="match status" value="1"/>
</dbReference>
<dbReference type="EMBL" id="OIVN01002773">
    <property type="protein sequence ID" value="SPD06302.1"/>
    <property type="molecule type" value="Genomic_DNA"/>
</dbReference>
<dbReference type="Pfam" id="PF00931">
    <property type="entry name" value="NB-ARC"/>
    <property type="match status" value="1"/>
</dbReference>
<dbReference type="Gene3D" id="3.40.50.300">
    <property type="entry name" value="P-loop containing nucleotide triphosphate hydrolases"/>
    <property type="match status" value="1"/>
</dbReference>
<organism evidence="9">
    <name type="scientific">Fagus sylvatica</name>
    <name type="common">Beechnut</name>
    <dbReference type="NCBI Taxonomy" id="28930"/>
    <lineage>
        <taxon>Eukaryota</taxon>
        <taxon>Viridiplantae</taxon>
        <taxon>Streptophyta</taxon>
        <taxon>Embryophyta</taxon>
        <taxon>Tracheophyta</taxon>
        <taxon>Spermatophyta</taxon>
        <taxon>Magnoliopsida</taxon>
        <taxon>eudicotyledons</taxon>
        <taxon>Gunneridae</taxon>
        <taxon>Pentapetalae</taxon>
        <taxon>rosids</taxon>
        <taxon>fabids</taxon>
        <taxon>Fagales</taxon>
        <taxon>Fagaceae</taxon>
        <taxon>Fagus</taxon>
    </lineage>
</organism>
<dbReference type="InterPro" id="IPR055414">
    <property type="entry name" value="LRR_R13L4/SHOC2-like"/>
</dbReference>
<accession>A0A2N9H2S2</accession>
<dbReference type="PANTHER" id="PTHR36766">
    <property type="entry name" value="PLANT BROAD-SPECTRUM MILDEW RESISTANCE PROTEIN RPW8"/>
    <property type="match status" value="1"/>
</dbReference>
<keyword evidence="3" id="KW-0611">Plant defense</keyword>
<keyword evidence="2" id="KW-0547">Nucleotide-binding</keyword>
<dbReference type="GO" id="GO:0043531">
    <property type="term" value="F:ADP binding"/>
    <property type="evidence" value="ECO:0007669"/>
    <property type="project" value="InterPro"/>
</dbReference>
<dbReference type="FunFam" id="1.10.10.10:FF:000322">
    <property type="entry name" value="Probable disease resistance protein At1g63360"/>
    <property type="match status" value="1"/>
</dbReference>
<evidence type="ECO:0000259" key="5">
    <source>
        <dbReference type="Pfam" id="PF00931"/>
    </source>
</evidence>
<feature type="domain" description="Disease resistance N-terminal" evidence="6">
    <location>
        <begin position="2"/>
        <end position="42"/>
    </location>
</feature>
<feature type="domain" description="Disease resistance R13L4/SHOC-2-like LRR" evidence="8">
    <location>
        <begin position="692"/>
        <end position="788"/>
    </location>
</feature>
<dbReference type="PRINTS" id="PR00364">
    <property type="entry name" value="DISEASERSIST"/>
</dbReference>
<evidence type="ECO:0000256" key="2">
    <source>
        <dbReference type="ARBA" id="ARBA00022741"/>
    </source>
</evidence>
<dbReference type="Gene3D" id="1.20.5.4130">
    <property type="match status" value="1"/>
</dbReference>
<evidence type="ECO:0000256" key="4">
    <source>
        <dbReference type="ARBA" id="ARBA00022840"/>
    </source>
</evidence>
<dbReference type="Pfam" id="PF18052">
    <property type="entry name" value="Rx_N"/>
    <property type="match status" value="1"/>
</dbReference>
<reference evidence="9" key="1">
    <citation type="submission" date="2018-02" db="EMBL/GenBank/DDBJ databases">
        <authorList>
            <person name="Cohen D.B."/>
            <person name="Kent A.D."/>
        </authorList>
    </citation>
    <scope>NUCLEOTIDE SEQUENCE</scope>
</reference>
<feature type="domain" description="Disease resistance R13L4/SHOC-2-like LRR" evidence="8">
    <location>
        <begin position="509"/>
        <end position="641"/>
    </location>
</feature>
<evidence type="ECO:0008006" key="10">
    <source>
        <dbReference type="Google" id="ProtNLM"/>
    </source>
</evidence>
<dbReference type="GO" id="GO:0005524">
    <property type="term" value="F:ATP binding"/>
    <property type="evidence" value="ECO:0007669"/>
    <property type="project" value="UniProtKB-KW"/>
</dbReference>
<keyword evidence="4" id="KW-0067">ATP-binding</keyword>
<keyword evidence="1" id="KW-0677">Repeat</keyword>
<dbReference type="Pfam" id="PF23598">
    <property type="entry name" value="LRR_14"/>
    <property type="match status" value="2"/>
</dbReference>
<dbReference type="InterPro" id="IPR036388">
    <property type="entry name" value="WH-like_DNA-bd_sf"/>
</dbReference>
<dbReference type="SUPFAM" id="SSF52058">
    <property type="entry name" value="L domain-like"/>
    <property type="match status" value="1"/>
</dbReference>
<evidence type="ECO:0000313" key="9">
    <source>
        <dbReference type="EMBL" id="SPD06302.1"/>
    </source>
</evidence>
<dbReference type="InterPro" id="IPR042197">
    <property type="entry name" value="Apaf_helical"/>
</dbReference>
<dbReference type="SUPFAM" id="SSF52540">
    <property type="entry name" value="P-loop containing nucleoside triphosphate hydrolases"/>
    <property type="match status" value="1"/>
</dbReference>
<dbReference type="AlphaFoldDB" id="A0A2N9H2S2"/>
<name>A0A2N9H2S2_FAGSY</name>
<dbReference type="Gene3D" id="1.10.10.10">
    <property type="entry name" value="Winged helix-like DNA-binding domain superfamily/Winged helix DNA-binding domain"/>
    <property type="match status" value="1"/>
</dbReference>
<dbReference type="PANTHER" id="PTHR36766:SF38">
    <property type="entry name" value="DISEASE RESISTANCE PROTEIN RGA3"/>
    <property type="match status" value="1"/>
</dbReference>
<dbReference type="InterPro" id="IPR041118">
    <property type="entry name" value="Rx_N"/>
</dbReference>
<dbReference type="InterPro" id="IPR032675">
    <property type="entry name" value="LRR_dom_sf"/>
</dbReference>
<sequence>MNHQVRNWLMKLRDVAYDADDVLSDFSTEDLRRRVMGGGKMAKKVRTFFSSSNQPVFHLKMAQKIKAIREKLDAIANDKNKLQLVESPLETRVVTRERDQTYSFIHKEEVIGREDEKKTIIDMLLNINEKENVSFISIVGIGGLGKTTLAQYVFNDEEVKSYFELKMWVCVSNVFDVKTIAEKIIRCAIDTKVENLEMEQVQNKLRETLNQKKYFLVLDDVWNEDEERWCNLKRLLMGGSKGSKVVITMHTKLVAKIISTLSPIFLKGLSKDQSWSLLKHMAFKKGQETIDLKLKAIGMDILEKCYGVPLAIKTIERMLSFKETEEEWLYIKDKELTSVTHGVKNNSILPILKLSYDHLPSHLKCCFAYCSLFPKDYEIPKSMLIQLWIAQGFIQPPNEKLQLEDVANEYCMDLLLRSFFQEAKEDKFGNIIKFKMHGLVHDIAQSVSRFECTYVDSNEKVVIEKVCLLSFPSFSDFEKNLSSFVKAKKLRTFLKFDYMSLQEESTLKKLISSFRYLHVLDLNGLEIMTMPNSINKLTYLKYLDLSYNGIIVLPNSFIRLVNLQILKLSSCEKLKELSRDIQKLVSLQHLEIDGCESLTHLPCGIGQLTSLQTLKLSECEKLKELPRDIQKLVSLKHLEIDYCESLTHMSCGLLQLTSLQTLKLFRCRELKELPRDIKKLVTLKHLEIDCWERIGNLKSLQSIEIYDCPNLTSLPEEIGSLTSLLSLEINDCPNLTSLPEEISNLTSIREFYIEECPNLTSLLEGIGNLTSLQTLIIRKCPHLKERYQVGIGEDWHKIAHIPDFEYID</sequence>
<feature type="domain" description="NB-ARC" evidence="5">
    <location>
        <begin position="114"/>
        <end position="285"/>
    </location>
</feature>
<dbReference type="FunFam" id="3.40.50.300:FF:001091">
    <property type="entry name" value="Probable disease resistance protein At1g61300"/>
    <property type="match status" value="1"/>
</dbReference>
<evidence type="ECO:0000256" key="1">
    <source>
        <dbReference type="ARBA" id="ARBA00022737"/>
    </source>
</evidence>
<proteinExistence type="predicted"/>
<dbReference type="Gene3D" id="3.80.10.10">
    <property type="entry name" value="Ribonuclease Inhibitor"/>
    <property type="match status" value="2"/>
</dbReference>
<evidence type="ECO:0000259" key="6">
    <source>
        <dbReference type="Pfam" id="PF18052"/>
    </source>
</evidence>
<dbReference type="GO" id="GO:0006952">
    <property type="term" value="P:defense response"/>
    <property type="evidence" value="ECO:0007669"/>
    <property type="project" value="UniProtKB-KW"/>
</dbReference>
<dbReference type="InterPro" id="IPR002182">
    <property type="entry name" value="NB-ARC"/>
</dbReference>